<dbReference type="Proteomes" id="UP000326924">
    <property type="component" value="Unassembled WGS sequence"/>
</dbReference>
<protein>
    <recommendedName>
        <fullName evidence="5">Cryptic loci regulator 2 N-terminal domain-containing protein</fullName>
    </recommendedName>
</protein>
<evidence type="ECO:0000313" key="3">
    <source>
        <dbReference type="EMBL" id="KAA8904983.1"/>
    </source>
</evidence>
<dbReference type="InterPro" id="IPR038986">
    <property type="entry name" value="Clr2"/>
</dbReference>
<feature type="domain" description="Cryptic loci regulator 2 N-terminal" evidence="2">
    <location>
        <begin position="113"/>
        <end position="180"/>
    </location>
</feature>
<feature type="domain" description="Cryptic loci regulator 2 C-terminal" evidence="1">
    <location>
        <begin position="394"/>
        <end position="519"/>
    </location>
</feature>
<dbReference type="InParanoid" id="A0A5J5EW21"/>
<evidence type="ECO:0000259" key="1">
    <source>
        <dbReference type="Pfam" id="PF10383"/>
    </source>
</evidence>
<dbReference type="PANTHER" id="PTHR38046">
    <property type="entry name" value="CRYPTIC LOCI REGULATOR 2"/>
    <property type="match status" value="1"/>
</dbReference>
<dbReference type="Pfam" id="PF16761">
    <property type="entry name" value="Clr2_transil"/>
    <property type="match status" value="1"/>
</dbReference>
<evidence type="ECO:0008006" key="5">
    <source>
        <dbReference type="Google" id="ProtNLM"/>
    </source>
</evidence>
<name>A0A5J5EW21_9PEZI</name>
<dbReference type="Pfam" id="PF10383">
    <property type="entry name" value="Clr2"/>
    <property type="match status" value="1"/>
</dbReference>
<keyword evidence="4" id="KW-1185">Reference proteome</keyword>
<evidence type="ECO:0000259" key="2">
    <source>
        <dbReference type="Pfam" id="PF16761"/>
    </source>
</evidence>
<dbReference type="AlphaFoldDB" id="A0A5J5EW21"/>
<dbReference type="EMBL" id="VXIS01000102">
    <property type="protein sequence ID" value="KAA8904983.1"/>
    <property type="molecule type" value="Genomic_DNA"/>
</dbReference>
<evidence type="ECO:0000313" key="4">
    <source>
        <dbReference type="Proteomes" id="UP000326924"/>
    </source>
</evidence>
<dbReference type="InterPro" id="IPR018839">
    <property type="entry name" value="Tscrpt-silencing_Clr2_C"/>
</dbReference>
<sequence>MPRKKSTVAYTSSQTTKRSAGEISNIARDERFRFVLLHNSDGTEIWHDGVNGPTPDMLDPSPDENGAQCYMRLVGDKEKKYWDWLKQLAEAVVLASDDDALKRDIQEGVKIVFQGFPAGYRLYEQIRGPGGGKPRRDTYLYGHPKGPRKRFRSPMDFAPHVKWLSCDPTKNPANCACNACKGGPPPAPSPPAVPATTRIVPAGVPTATGPTTPLPMPTVRKQEVPATRRQTPVIPQTPVPAPVPSYSPVHMMDAVLSATNLERERDLRFPGLSIYRLGEQVWFQTGPHWAIGVVIEIPTSPTASYKIHPLHSPLICEQTQPHTDILAINLRPWVAWSTPPVTNRNLDADKIDYENLPWLQEKGSGSIEVDASILKSRDVDVSFTLIDKLTLQNHYAGVYHGAERIWVGDAVRLKATSCPAFNTGREIMVVHSIQDFTTGNQFATRIPDTKVTITGAVFRLVNQAHAIPSPAGLPTAVQADLTARMRFATPNPDAPYWNYIMVARSATIKLEDIKSRWYPGSSLYRIMHGLERFKQLAESRQIAHLAWDEVGSKMNEMGTAGNGAVLGYRRYEQRHQAFSKAIPSNIVFPLSLNSAGSGHHTIESSLPPTLGLHQASAEVPMASIPDSINAHGTTLNAVPEPIDLTGDDNNEGMEFLADHDHDSVDDEFMKQIGEDAASFLHNDDDFYGGL</sequence>
<dbReference type="PANTHER" id="PTHR38046:SF1">
    <property type="entry name" value="CRYPTIC LOCI REGULATOR 2"/>
    <property type="match status" value="1"/>
</dbReference>
<dbReference type="GO" id="GO:0033553">
    <property type="term" value="C:rDNA heterochromatin"/>
    <property type="evidence" value="ECO:0007669"/>
    <property type="project" value="TreeGrafter"/>
</dbReference>
<dbReference type="InterPro" id="IPR031915">
    <property type="entry name" value="Clr2_N"/>
</dbReference>
<reference evidence="3 4" key="1">
    <citation type="submission" date="2019-09" db="EMBL/GenBank/DDBJ databases">
        <title>Draft genome of the ectomycorrhizal ascomycete Sphaerosporella brunnea.</title>
        <authorList>
            <consortium name="DOE Joint Genome Institute"/>
            <person name="Benucci G.M."/>
            <person name="Marozzi G."/>
            <person name="Antonielli L."/>
            <person name="Sanchez S."/>
            <person name="Marco P."/>
            <person name="Wang X."/>
            <person name="Falini L.B."/>
            <person name="Barry K."/>
            <person name="Haridas S."/>
            <person name="Lipzen A."/>
            <person name="Labutti K."/>
            <person name="Grigoriev I.V."/>
            <person name="Murat C."/>
            <person name="Martin F."/>
            <person name="Albertini E."/>
            <person name="Donnini D."/>
            <person name="Bonito G."/>
        </authorList>
    </citation>
    <scope>NUCLEOTIDE SEQUENCE [LARGE SCALE GENOMIC DNA]</scope>
    <source>
        <strain evidence="3 4">Sb_GMNB300</strain>
    </source>
</reference>
<dbReference type="GO" id="GO:0070824">
    <property type="term" value="C:SHREC complex"/>
    <property type="evidence" value="ECO:0007669"/>
    <property type="project" value="InterPro"/>
</dbReference>
<proteinExistence type="predicted"/>
<gene>
    <name evidence="3" type="ORF">FN846DRAFT_779235</name>
</gene>
<dbReference type="GO" id="GO:0031934">
    <property type="term" value="C:mating-type region heterochromatin"/>
    <property type="evidence" value="ECO:0007669"/>
    <property type="project" value="TreeGrafter"/>
</dbReference>
<dbReference type="GO" id="GO:0030466">
    <property type="term" value="P:silent mating-type cassette heterochromatin formation"/>
    <property type="evidence" value="ECO:0007669"/>
    <property type="project" value="TreeGrafter"/>
</dbReference>
<dbReference type="OrthoDB" id="2421327at2759"/>
<organism evidence="3 4">
    <name type="scientific">Sphaerosporella brunnea</name>
    <dbReference type="NCBI Taxonomy" id="1250544"/>
    <lineage>
        <taxon>Eukaryota</taxon>
        <taxon>Fungi</taxon>
        <taxon>Dikarya</taxon>
        <taxon>Ascomycota</taxon>
        <taxon>Pezizomycotina</taxon>
        <taxon>Pezizomycetes</taxon>
        <taxon>Pezizales</taxon>
        <taxon>Pyronemataceae</taxon>
        <taxon>Sphaerosporella</taxon>
    </lineage>
</organism>
<accession>A0A5J5EW21</accession>
<comment type="caution">
    <text evidence="3">The sequence shown here is derived from an EMBL/GenBank/DDBJ whole genome shotgun (WGS) entry which is preliminary data.</text>
</comment>